<organism evidence="3 4">
    <name type="scientific">Dendrobium catenatum</name>
    <dbReference type="NCBI Taxonomy" id="906689"/>
    <lineage>
        <taxon>Eukaryota</taxon>
        <taxon>Viridiplantae</taxon>
        <taxon>Streptophyta</taxon>
        <taxon>Embryophyta</taxon>
        <taxon>Tracheophyta</taxon>
        <taxon>Spermatophyta</taxon>
        <taxon>Magnoliopsida</taxon>
        <taxon>Liliopsida</taxon>
        <taxon>Asparagales</taxon>
        <taxon>Orchidaceae</taxon>
        <taxon>Epidendroideae</taxon>
        <taxon>Malaxideae</taxon>
        <taxon>Dendrobiinae</taxon>
        <taxon>Dendrobium</taxon>
    </lineage>
</organism>
<evidence type="ECO:0000259" key="2">
    <source>
        <dbReference type="PROSITE" id="PS50994"/>
    </source>
</evidence>
<dbReference type="PROSITE" id="PS50994">
    <property type="entry name" value="INTEGRASE"/>
    <property type="match status" value="1"/>
</dbReference>
<name>A0A2I0W468_9ASPA</name>
<keyword evidence="1" id="KW-0645">Protease</keyword>
<dbReference type="EMBL" id="KZ502937">
    <property type="protein sequence ID" value="PKU70451.1"/>
    <property type="molecule type" value="Genomic_DNA"/>
</dbReference>
<dbReference type="Pfam" id="PF00665">
    <property type="entry name" value="rve"/>
    <property type="match status" value="1"/>
</dbReference>
<keyword evidence="1" id="KW-0378">Hydrolase</keyword>
<dbReference type="InterPro" id="IPR054722">
    <property type="entry name" value="PolX-like_BBD"/>
</dbReference>
<dbReference type="AlphaFoldDB" id="A0A2I0W468"/>
<dbReference type="InterPro" id="IPR025724">
    <property type="entry name" value="GAG-pre-integrase_dom"/>
</dbReference>
<evidence type="ECO:0000313" key="4">
    <source>
        <dbReference type="Proteomes" id="UP000233837"/>
    </source>
</evidence>
<dbReference type="Pfam" id="PF25597">
    <property type="entry name" value="SH3_retrovirus"/>
    <property type="match status" value="1"/>
</dbReference>
<sequence>MTQDLSNLSTASSYNGLESVSVANGNTVPIQHTGNGLLPLPETARKLRLQNILHVPSISHNLVSISKLTTDNNISIVFYANGFVIKDSQDNRQLLRGHKCNGLYQISSSSTSVHPALHIRNSNTRLWHSRLGHPNSQIVSSLSNFIPDLRNFLKSADICISCKLSKCHKLPFTSSISISTKPFQLIHADVWGPSPCQSINGFSYYVIFIDDFTRYSWLYLMTAKSKTFSKFKIFCNLIHNKFNTTIQYFRSDGGGEFISNQFTNYLQDHGITRQLSSPHTPEQNDMAERKHRHLLDITRTLLHAVSLPQKFWAESLIKAHYLINRIPSKATHPHSPHYLLHGQHPSYLHLRTFGCLCFPWLKPYTSSKLASRSRECVFLGYSTMHKAYRCLDIQSNKVYISRHVTFQEDIFPFKTTNQNTMLSPPSSNQSSLLLTLASTIPSVISKICSRIVQDDLDRPGTISCNFAPECVQFCSR</sequence>
<dbReference type="Gene3D" id="3.30.420.10">
    <property type="entry name" value="Ribonuclease H-like superfamily/Ribonuclease H"/>
    <property type="match status" value="1"/>
</dbReference>
<dbReference type="PANTHER" id="PTHR42648">
    <property type="entry name" value="TRANSPOSASE, PUTATIVE-RELATED"/>
    <property type="match status" value="1"/>
</dbReference>
<dbReference type="InterPro" id="IPR057670">
    <property type="entry name" value="SH3_retrovirus"/>
</dbReference>
<dbReference type="GO" id="GO:0006508">
    <property type="term" value="P:proteolysis"/>
    <property type="evidence" value="ECO:0007669"/>
    <property type="project" value="UniProtKB-KW"/>
</dbReference>
<dbReference type="GO" id="GO:0003676">
    <property type="term" value="F:nucleic acid binding"/>
    <property type="evidence" value="ECO:0007669"/>
    <property type="project" value="InterPro"/>
</dbReference>
<accession>A0A2I0W468</accession>
<proteinExistence type="predicted"/>
<dbReference type="InterPro" id="IPR012337">
    <property type="entry name" value="RNaseH-like_sf"/>
</dbReference>
<evidence type="ECO:0000313" key="3">
    <source>
        <dbReference type="EMBL" id="PKU70451.1"/>
    </source>
</evidence>
<reference evidence="3 4" key="1">
    <citation type="journal article" date="2016" name="Sci. Rep.">
        <title>The Dendrobium catenatum Lindl. genome sequence provides insights into polysaccharide synthase, floral development and adaptive evolution.</title>
        <authorList>
            <person name="Zhang G.Q."/>
            <person name="Xu Q."/>
            <person name="Bian C."/>
            <person name="Tsai W.C."/>
            <person name="Yeh C.M."/>
            <person name="Liu K.W."/>
            <person name="Yoshida K."/>
            <person name="Zhang L.S."/>
            <person name="Chang S.B."/>
            <person name="Chen F."/>
            <person name="Shi Y."/>
            <person name="Su Y.Y."/>
            <person name="Zhang Y.Q."/>
            <person name="Chen L.J."/>
            <person name="Yin Y."/>
            <person name="Lin M."/>
            <person name="Huang H."/>
            <person name="Deng H."/>
            <person name="Wang Z.W."/>
            <person name="Zhu S.L."/>
            <person name="Zhao X."/>
            <person name="Deng C."/>
            <person name="Niu S.C."/>
            <person name="Huang J."/>
            <person name="Wang M."/>
            <person name="Liu G.H."/>
            <person name="Yang H.J."/>
            <person name="Xiao X.J."/>
            <person name="Hsiao Y.Y."/>
            <person name="Wu W.L."/>
            <person name="Chen Y.Y."/>
            <person name="Mitsuda N."/>
            <person name="Ohme-Takagi M."/>
            <person name="Luo Y.B."/>
            <person name="Van de Peer Y."/>
            <person name="Liu Z.J."/>
        </authorList>
    </citation>
    <scope>NUCLEOTIDE SEQUENCE [LARGE SCALE GENOMIC DNA]</scope>
    <source>
        <tissue evidence="3">The whole plant</tissue>
    </source>
</reference>
<dbReference type="SUPFAM" id="SSF53098">
    <property type="entry name" value="Ribonuclease H-like"/>
    <property type="match status" value="1"/>
</dbReference>
<dbReference type="InterPro" id="IPR001584">
    <property type="entry name" value="Integrase_cat-core"/>
</dbReference>
<protein>
    <submittedName>
        <fullName evidence="3">Retrovirus-related Pol polyprotein from transposon TNT 1-94</fullName>
    </submittedName>
</protein>
<dbReference type="Pfam" id="PF22936">
    <property type="entry name" value="Pol_BBD"/>
    <property type="match status" value="1"/>
</dbReference>
<dbReference type="Pfam" id="PF13976">
    <property type="entry name" value="gag_pre-integrs"/>
    <property type="match status" value="1"/>
</dbReference>
<evidence type="ECO:0000256" key="1">
    <source>
        <dbReference type="ARBA" id="ARBA00022670"/>
    </source>
</evidence>
<gene>
    <name evidence="3" type="ORF">MA16_Dca013487</name>
</gene>
<reference evidence="3 4" key="2">
    <citation type="journal article" date="2017" name="Nature">
        <title>The Apostasia genome and the evolution of orchids.</title>
        <authorList>
            <person name="Zhang G.Q."/>
            <person name="Liu K.W."/>
            <person name="Li Z."/>
            <person name="Lohaus R."/>
            <person name="Hsiao Y.Y."/>
            <person name="Niu S.C."/>
            <person name="Wang J.Y."/>
            <person name="Lin Y.C."/>
            <person name="Xu Q."/>
            <person name="Chen L.J."/>
            <person name="Yoshida K."/>
            <person name="Fujiwara S."/>
            <person name="Wang Z.W."/>
            <person name="Zhang Y.Q."/>
            <person name="Mitsuda N."/>
            <person name="Wang M."/>
            <person name="Liu G.H."/>
            <person name="Pecoraro L."/>
            <person name="Huang H.X."/>
            <person name="Xiao X.J."/>
            <person name="Lin M."/>
            <person name="Wu X.Y."/>
            <person name="Wu W.L."/>
            <person name="Chen Y.Y."/>
            <person name="Chang S.B."/>
            <person name="Sakamoto S."/>
            <person name="Ohme-Takagi M."/>
            <person name="Yagi M."/>
            <person name="Zeng S.J."/>
            <person name="Shen C.Y."/>
            <person name="Yeh C.M."/>
            <person name="Luo Y.B."/>
            <person name="Tsai W.C."/>
            <person name="Van de Peer Y."/>
            <person name="Liu Z.J."/>
        </authorList>
    </citation>
    <scope>NUCLEOTIDE SEQUENCE [LARGE SCALE GENOMIC DNA]</scope>
    <source>
        <tissue evidence="3">The whole plant</tissue>
    </source>
</reference>
<keyword evidence="4" id="KW-1185">Reference proteome</keyword>
<dbReference type="GO" id="GO:0015074">
    <property type="term" value="P:DNA integration"/>
    <property type="evidence" value="ECO:0007669"/>
    <property type="project" value="InterPro"/>
</dbReference>
<dbReference type="GO" id="GO:0008233">
    <property type="term" value="F:peptidase activity"/>
    <property type="evidence" value="ECO:0007669"/>
    <property type="project" value="UniProtKB-KW"/>
</dbReference>
<dbReference type="InterPro" id="IPR039537">
    <property type="entry name" value="Retrotran_Ty1/copia-like"/>
</dbReference>
<dbReference type="PANTHER" id="PTHR42648:SF26">
    <property type="entry name" value="INTEGRASE CATALYTIC DOMAIN-CONTAINING PROTEIN"/>
    <property type="match status" value="1"/>
</dbReference>
<feature type="domain" description="Integrase catalytic" evidence="2">
    <location>
        <begin position="178"/>
        <end position="344"/>
    </location>
</feature>
<dbReference type="Proteomes" id="UP000233837">
    <property type="component" value="Unassembled WGS sequence"/>
</dbReference>
<dbReference type="InterPro" id="IPR036397">
    <property type="entry name" value="RNaseH_sf"/>
</dbReference>